<organism evidence="1 2">
    <name type="scientific">Cajanus cajan</name>
    <name type="common">Pigeon pea</name>
    <name type="synonym">Cajanus indicus</name>
    <dbReference type="NCBI Taxonomy" id="3821"/>
    <lineage>
        <taxon>Eukaryota</taxon>
        <taxon>Viridiplantae</taxon>
        <taxon>Streptophyta</taxon>
        <taxon>Embryophyta</taxon>
        <taxon>Tracheophyta</taxon>
        <taxon>Spermatophyta</taxon>
        <taxon>Magnoliopsida</taxon>
        <taxon>eudicotyledons</taxon>
        <taxon>Gunneridae</taxon>
        <taxon>Pentapetalae</taxon>
        <taxon>rosids</taxon>
        <taxon>fabids</taxon>
        <taxon>Fabales</taxon>
        <taxon>Fabaceae</taxon>
        <taxon>Papilionoideae</taxon>
        <taxon>50 kb inversion clade</taxon>
        <taxon>NPAAA clade</taxon>
        <taxon>indigoferoid/millettioid clade</taxon>
        <taxon>Phaseoleae</taxon>
        <taxon>Cajanus</taxon>
    </lineage>
</organism>
<dbReference type="AlphaFoldDB" id="A0A151RH50"/>
<dbReference type="CDD" id="cd09272">
    <property type="entry name" value="RNase_HI_RT_Ty1"/>
    <property type="match status" value="1"/>
</dbReference>
<sequence length="206" mass="24004">MFYPNAKNMWEDLCELFSLKKDFVAYYNIQSKIFNTKQGALSILEYHGILNGLWIKLDQYQSSKTCKVDATTKVKVIEMSYILPCSLFWLGLIKAKFRALTYGICEGLWMKIIFYELRIQIELPMKLLCDNKLTINIVHNSVQHDKTKHIKIDRHFIKEKLDSGFIVIAHVPIRLQVADVFTKGLPTSRFQELICKLGMIDIYLST</sequence>
<evidence type="ECO:0000313" key="2">
    <source>
        <dbReference type="Proteomes" id="UP000075243"/>
    </source>
</evidence>
<dbReference type="EMBL" id="KQ483743">
    <property type="protein sequence ID" value="KYP41954.1"/>
    <property type="molecule type" value="Genomic_DNA"/>
</dbReference>
<reference evidence="1" key="1">
    <citation type="journal article" date="2012" name="Nat. Biotechnol.">
        <title>Draft genome sequence of pigeonpea (Cajanus cajan), an orphan legume crop of resource-poor farmers.</title>
        <authorList>
            <person name="Varshney R.K."/>
            <person name="Chen W."/>
            <person name="Li Y."/>
            <person name="Bharti A.K."/>
            <person name="Saxena R.K."/>
            <person name="Schlueter J.A."/>
            <person name="Donoghue M.T."/>
            <person name="Azam S."/>
            <person name="Fan G."/>
            <person name="Whaley A.M."/>
            <person name="Farmer A.D."/>
            <person name="Sheridan J."/>
            <person name="Iwata A."/>
            <person name="Tuteja R."/>
            <person name="Penmetsa R.V."/>
            <person name="Wu W."/>
            <person name="Upadhyaya H.D."/>
            <person name="Yang S.P."/>
            <person name="Shah T."/>
            <person name="Saxena K.B."/>
            <person name="Michael T."/>
            <person name="McCombie W.R."/>
            <person name="Yang B."/>
            <person name="Zhang G."/>
            <person name="Yang H."/>
            <person name="Wang J."/>
            <person name="Spillane C."/>
            <person name="Cook D.R."/>
            <person name="May G.D."/>
            <person name="Xu X."/>
            <person name="Jackson S.A."/>
        </authorList>
    </citation>
    <scope>NUCLEOTIDE SEQUENCE [LARGE SCALE GENOMIC DNA]</scope>
</reference>
<dbReference type="STRING" id="3821.A0A151RH50"/>
<accession>A0A151RH50</accession>
<dbReference type="PANTHER" id="PTHR11439:SF440">
    <property type="entry name" value="INTEGRASE CATALYTIC DOMAIN-CONTAINING PROTEIN"/>
    <property type="match status" value="1"/>
</dbReference>
<keyword evidence="2" id="KW-1185">Reference proteome</keyword>
<name>A0A151RH50_CAJCA</name>
<dbReference type="PANTHER" id="PTHR11439">
    <property type="entry name" value="GAG-POL-RELATED RETROTRANSPOSON"/>
    <property type="match status" value="1"/>
</dbReference>
<dbReference type="Gramene" id="C.cajan_37788.t">
    <property type="protein sequence ID" value="C.cajan_37788.t"/>
    <property type="gene ID" value="C.cajan_37788"/>
</dbReference>
<proteinExistence type="predicted"/>
<dbReference type="Proteomes" id="UP000075243">
    <property type="component" value="Unassembled WGS sequence"/>
</dbReference>
<protein>
    <submittedName>
        <fullName evidence="1">Copia protein</fullName>
    </submittedName>
</protein>
<gene>
    <name evidence="1" type="ORF">KK1_036662</name>
</gene>
<evidence type="ECO:0000313" key="1">
    <source>
        <dbReference type="EMBL" id="KYP41954.1"/>
    </source>
</evidence>